<dbReference type="PROSITE" id="PS00738">
    <property type="entry name" value="ADOHCYASE_1"/>
    <property type="match status" value="1"/>
</dbReference>
<evidence type="ECO:0000256" key="8">
    <source>
        <dbReference type="RuleBase" id="RU000548"/>
    </source>
</evidence>
<keyword evidence="2 5" id="KW-0554">One-carbon metabolism</keyword>
<feature type="binding site" evidence="5">
    <location>
        <begin position="214"/>
        <end position="219"/>
    </location>
    <ligand>
        <name>NAD(+)</name>
        <dbReference type="ChEBI" id="CHEBI:57540"/>
    </ligand>
</feature>
<dbReference type="GO" id="GO:0004013">
    <property type="term" value="F:adenosylhomocysteinase activity"/>
    <property type="evidence" value="ECO:0007669"/>
    <property type="project" value="UniProtKB-UniRule"/>
</dbReference>
<comment type="similarity">
    <text evidence="1 5 9">Belongs to the adenosylhomocysteinase family.</text>
</comment>
<dbReference type="PIRSF" id="PIRSF001109">
    <property type="entry name" value="Ad_hcy_hydrolase"/>
    <property type="match status" value="1"/>
</dbReference>
<dbReference type="PANTHER" id="PTHR23420">
    <property type="entry name" value="ADENOSYLHOMOCYSTEINASE"/>
    <property type="match status" value="1"/>
</dbReference>
<dbReference type="SMART" id="SM00997">
    <property type="entry name" value="AdoHcyase_NAD"/>
    <property type="match status" value="1"/>
</dbReference>
<dbReference type="AlphaFoldDB" id="A0A1F5JRP5"/>
<organism evidence="11 12">
    <name type="scientific">Candidatus Daviesbacteria bacterium RIFCSPHIGHO2_02_FULL_36_13</name>
    <dbReference type="NCBI Taxonomy" id="1797768"/>
    <lineage>
        <taxon>Bacteria</taxon>
        <taxon>Candidatus Daviesiibacteriota</taxon>
    </lineage>
</organism>
<feature type="binding site" evidence="5 6">
    <location>
        <position position="125"/>
    </location>
    <ligand>
        <name>substrate</name>
    </ligand>
</feature>
<evidence type="ECO:0000313" key="12">
    <source>
        <dbReference type="Proteomes" id="UP000176902"/>
    </source>
</evidence>
<dbReference type="GO" id="GO:0033353">
    <property type="term" value="P:S-adenosylmethionine cycle"/>
    <property type="evidence" value="ECO:0007669"/>
    <property type="project" value="TreeGrafter"/>
</dbReference>
<comment type="cofactor">
    <cofactor evidence="5 7 8">
        <name>NAD(+)</name>
        <dbReference type="ChEBI" id="CHEBI:57540"/>
    </cofactor>
    <text evidence="5 7 8">Binds 1 NAD(+) per subunit.</text>
</comment>
<feature type="binding site" evidence="7">
    <location>
        <position position="347"/>
    </location>
    <ligand>
        <name>NAD(+)</name>
        <dbReference type="ChEBI" id="CHEBI:57540"/>
    </ligand>
</feature>
<evidence type="ECO:0000256" key="5">
    <source>
        <dbReference type="HAMAP-Rule" id="MF_00563"/>
    </source>
</evidence>
<feature type="binding site" evidence="5 7">
    <location>
        <position position="237"/>
    </location>
    <ligand>
        <name>NAD(+)</name>
        <dbReference type="ChEBI" id="CHEBI:57540"/>
    </ligand>
</feature>
<feature type="binding site" evidence="5">
    <location>
        <position position="272"/>
    </location>
    <ligand>
        <name>NAD(+)</name>
        <dbReference type="ChEBI" id="CHEBI:57540"/>
    </ligand>
</feature>
<keyword evidence="3 5" id="KW-0378">Hydrolase</keyword>
<dbReference type="NCBIfam" id="TIGR00936">
    <property type="entry name" value="ahcY"/>
    <property type="match status" value="1"/>
</dbReference>
<comment type="caution">
    <text evidence="11">The sequence shown here is derived from an EMBL/GenBank/DDBJ whole genome shotgun (WGS) entry which is preliminary data.</text>
</comment>
<dbReference type="EC" id="3.13.2.1" evidence="5"/>
<comment type="caution">
    <text evidence="5">Lacks conserved residue(s) required for the propagation of feature annotation.</text>
</comment>
<dbReference type="NCBIfam" id="NF004005">
    <property type="entry name" value="PRK05476.2-3"/>
    <property type="match status" value="1"/>
</dbReference>
<feature type="binding site" evidence="5 6">
    <location>
        <position position="53"/>
    </location>
    <ligand>
        <name>substrate</name>
    </ligand>
</feature>
<feature type="binding site" evidence="5 6">
    <location>
        <position position="184"/>
    </location>
    <ligand>
        <name>substrate</name>
    </ligand>
</feature>
<dbReference type="InterPro" id="IPR015878">
    <property type="entry name" value="Ado_hCys_hydrolase_NAD-bd"/>
</dbReference>
<dbReference type="Proteomes" id="UP000176902">
    <property type="component" value="Unassembled WGS sequence"/>
</dbReference>
<dbReference type="FunFam" id="3.40.50.720:FF:000004">
    <property type="entry name" value="Adenosylhomocysteinase"/>
    <property type="match status" value="1"/>
</dbReference>
<evidence type="ECO:0000256" key="3">
    <source>
        <dbReference type="ARBA" id="ARBA00022801"/>
    </source>
</evidence>
<gene>
    <name evidence="5" type="primary">ahcY</name>
    <name evidence="11" type="ORF">A3C59_00910</name>
</gene>
<evidence type="ECO:0000256" key="2">
    <source>
        <dbReference type="ARBA" id="ARBA00022563"/>
    </source>
</evidence>
<dbReference type="Gene3D" id="3.40.50.720">
    <property type="entry name" value="NAD(P)-binding Rossmann-like Domain"/>
    <property type="match status" value="1"/>
</dbReference>
<dbReference type="UniPathway" id="UPA00314">
    <property type="reaction ID" value="UER00076"/>
</dbReference>
<feature type="binding site" evidence="5 6">
    <location>
        <position position="180"/>
    </location>
    <ligand>
        <name>substrate</name>
    </ligand>
</feature>
<keyword evidence="5" id="KW-0963">Cytoplasm</keyword>
<comment type="subcellular location">
    <subcellularLocation>
        <location evidence="5">Cytoplasm</location>
    </subcellularLocation>
</comment>
<dbReference type="SUPFAM" id="SSF52283">
    <property type="entry name" value="Formate/glycerate dehydrogenase catalytic domain-like"/>
    <property type="match status" value="1"/>
</dbReference>
<reference evidence="11 12" key="1">
    <citation type="journal article" date="2016" name="Nat. Commun.">
        <title>Thousands of microbial genomes shed light on interconnected biogeochemical processes in an aquifer system.</title>
        <authorList>
            <person name="Anantharaman K."/>
            <person name="Brown C.T."/>
            <person name="Hug L.A."/>
            <person name="Sharon I."/>
            <person name="Castelle C.J."/>
            <person name="Probst A.J."/>
            <person name="Thomas B.C."/>
            <person name="Singh A."/>
            <person name="Wilkins M.J."/>
            <person name="Karaoz U."/>
            <person name="Brodie E.L."/>
            <person name="Williams K.H."/>
            <person name="Hubbard S.S."/>
            <person name="Banfield J.F."/>
        </authorList>
    </citation>
    <scope>NUCLEOTIDE SEQUENCE [LARGE SCALE GENOMIC DNA]</scope>
</reference>
<feature type="binding site" evidence="5 6">
    <location>
        <position position="150"/>
    </location>
    <ligand>
        <name>substrate</name>
    </ligand>
</feature>
<dbReference type="InterPro" id="IPR042172">
    <property type="entry name" value="Adenosylhomocyst_ase-like_sf"/>
</dbReference>
<keyword evidence="4 5" id="KW-0520">NAD</keyword>
<dbReference type="Gene3D" id="3.40.50.1480">
    <property type="entry name" value="Adenosylhomocysteinase-like"/>
    <property type="match status" value="1"/>
</dbReference>
<evidence type="ECO:0000256" key="1">
    <source>
        <dbReference type="ARBA" id="ARBA00007122"/>
    </source>
</evidence>
<feature type="binding site" evidence="5">
    <location>
        <position position="185"/>
    </location>
    <ligand>
        <name>NAD(+)</name>
        <dbReference type="ChEBI" id="CHEBI:57540"/>
    </ligand>
</feature>
<dbReference type="InterPro" id="IPR020082">
    <property type="entry name" value="S-Ado-L-homoCys_hydrolase_CS"/>
</dbReference>
<evidence type="ECO:0000256" key="9">
    <source>
        <dbReference type="RuleBase" id="RU004166"/>
    </source>
</evidence>
<comment type="function">
    <text evidence="5">May play a key role in the regulation of the intracellular concentration of adenosylhomocysteine.</text>
</comment>
<dbReference type="GO" id="GO:0071269">
    <property type="term" value="P:L-homocysteine biosynthetic process"/>
    <property type="evidence" value="ECO:0007669"/>
    <property type="project" value="UniProtKB-UniRule"/>
</dbReference>
<dbReference type="HAMAP" id="MF_00563">
    <property type="entry name" value="AdoHcyase"/>
    <property type="match status" value="1"/>
</dbReference>
<evidence type="ECO:0000256" key="4">
    <source>
        <dbReference type="ARBA" id="ARBA00023027"/>
    </source>
</evidence>
<comment type="pathway">
    <text evidence="5 8">Amino-acid biosynthesis; L-homocysteine biosynthesis; L-homocysteine from S-adenosyl-L-homocysteine: step 1/1.</text>
</comment>
<evidence type="ECO:0000313" key="11">
    <source>
        <dbReference type="EMBL" id="OGE31302.1"/>
    </source>
</evidence>
<feature type="binding site" evidence="5 7">
    <location>
        <position position="340"/>
    </location>
    <ligand>
        <name>NAD(+)</name>
        <dbReference type="ChEBI" id="CHEBI:57540"/>
    </ligand>
</feature>
<evidence type="ECO:0000256" key="6">
    <source>
        <dbReference type="PIRSR" id="PIRSR001109-1"/>
    </source>
</evidence>
<dbReference type="STRING" id="1797768.A3C59_00910"/>
<proteinExistence type="inferred from homology"/>
<sequence>MKSDVKDLKLAAKGKLRIEWAGSQMKVLELIKERFAKEKPLKGITLGACLHVTSETANLMIALKEGGANLALCASNPLSTQDDVAASLVEDFGIPTFAIKGEDKETYYKHLNEVMDFNPQITMDDGADLVTLLHTERKAQLKGVLGSTEETTTGVIRLHAMSKDGTLKIPVIAVNDSLTKHLFDNRYGTGQSTVDGIVRATNVLLAGKKFVVCGYGWCGRGLASRARGMGAQVIVTEIDPVKALEAVMDGFEVMKIADAIKIADIVCTATGNKSVITVEDFKNAKDGIIVANTGHFNVEFEYDGLTKIAKKRRHMRDQLEEITLANGKKLFVLAEGRLINLAAAEGHPAAVMDMSFANQALGAEYLVQNQGHLEAKVYTIPEELDTMIASIKLESIGVKIDKLTPEQIKYLASWNEGT</sequence>
<dbReference type="PANTHER" id="PTHR23420:SF0">
    <property type="entry name" value="ADENOSYLHOMOCYSTEINASE"/>
    <property type="match status" value="1"/>
</dbReference>
<dbReference type="InterPro" id="IPR000043">
    <property type="entry name" value="Adenosylhomocysteinase-like"/>
</dbReference>
<dbReference type="Pfam" id="PF00670">
    <property type="entry name" value="AdoHcyase_NAD"/>
    <property type="match status" value="1"/>
</dbReference>
<dbReference type="SMART" id="SM00996">
    <property type="entry name" value="AdoHcyase"/>
    <property type="match status" value="1"/>
</dbReference>
<dbReference type="SUPFAM" id="SSF51735">
    <property type="entry name" value="NAD(P)-binding Rossmann-fold domains"/>
    <property type="match status" value="1"/>
</dbReference>
<dbReference type="GO" id="GO:0006730">
    <property type="term" value="P:one-carbon metabolic process"/>
    <property type="evidence" value="ECO:0007669"/>
    <property type="project" value="UniProtKB-UniRule"/>
</dbReference>
<dbReference type="EMBL" id="MFCV01000042">
    <property type="protein sequence ID" value="OGE31302.1"/>
    <property type="molecule type" value="Genomic_DNA"/>
</dbReference>
<protein>
    <recommendedName>
        <fullName evidence="5">Adenosylhomocysteinase</fullName>
        <ecNumber evidence="5">3.13.2.1</ecNumber>
    </recommendedName>
    <alternativeName>
        <fullName evidence="5">S-adenosyl-L-homocysteine hydrolase</fullName>
        <shortName evidence="5">AdoHcyase</shortName>
    </alternativeName>
</protein>
<evidence type="ECO:0000259" key="10">
    <source>
        <dbReference type="SMART" id="SM00997"/>
    </source>
</evidence>
<accession>A0A1F5JRP5</accession>
<name>A0A1F5JRP5_9BACT</name>
<feature type="binding site" evidence="5 7">
    <location>
        <begin position="151"/>
        <end position="153"/>
    </location>
    <ligand>
        <name>NAD(+)</name>
        <dbReference type="ChEBI" id="CHEBI:57540"/>
    </ligand>
</feature>
<dbReference type="InterPro" id="IPR036291">
    <property type="entry name" value="NAD(P)-bd_dom_sf"/>
</dbReference>
<feature type="binding site" evidence="7">
    <location>
        <begin position="216"/>
        <end position="221"/>
    </location>
    <ligand>
        <name>NAD(+)</name>
        <dbReference type="ChEBI" id="CHEBI:57540"/>
    </ligand>
</feature>
<dbReference type="PROSITE" id="PS00739">
    <property type="entry name" value="ADOHCYASE_2"/>
    <property type="match status" value="1"/>
</dbReference>
<comment type="catalytic activity">
    <reaction evidence="5 8">
        <text>S-adenosyl-L-homocysteine + H2O = L-homocysteine + adenosine</text>
        <dbReference type="Rhea" id="RHEA:21708"/>
        <dbReference type="ChEBI" id="CHEBI:15377"/>
        <dbReference type="ChEBI" id="CHEBI:16335"/>
        <dbReference type="ChEBI" id="CHEBI:57856"/>
        <dbReference type="ChEBI" id="CHEBI:58199"/>
        <dbReference type="EC" id="3.13.2.1"/>
    </reaction>
</comment>
<evidence type="ECO:0000256" key="7">
    <source>
        <dbReference type="PIRSR" id="PIRSR001109-2"/>
    </source>
</evidence>
<dbReference type="GO" id="GO:0005829">
    <property type="term" value="C:cytosol"/>
    <property type="evidence" value="ECO:0007669"/>
    <property type="project" value="TreeGrafter"/>
</dbReference>
<dbReference type="Pfam" id="PF05221">
    <property type="entry name" value="AdoHcyase"/>
    <property type="match status" value="2"/>
</dbReference>
<dbReference type="CDD" id="cd00401">
    <property type="entry name" value="SAHH"/>
    <property type="match status" value="1"/>
</dbReference>
<feature type="domain" description="S-adenosyl-L-homocysteine hydrolase NAD binding" evidence="10">
    <location>
        <begin position="185"/>
        <end position="346"/>
    </location>
</feature>